<accession>X0S8G8</accession>
<comment type="caution">
    <text evidence="1">The sequence shown here is derived from an EMBL/GenBank/DDBJ whole genome shotgun (WGS) entry which is preliminary data.</text>
</comment>
<sequence length="81" mass="9985">FMQSGYRDVPLEPPDEQEWRLGYAQKVPRCGDIEFRDKWFYPQGYWKLAPQWAFVTRWLFDSVGIETNVDDYKWMLVWEWS</sequence>
<proteinExistence type="predicted"/>
<protein>
    <submittedName>
        <fullName evidence="1">Uncharacterized protein</fullName>
    </submittedName>
</protein>
<name>X0S8G8_9ZZZZ</name>
<organism evidence="1">
    <name type="scientific">marine sediment metagenome</name>
    <dbReference type="NCBI Taxonomy" id="412755"/>
    <lineage>
        <taxon>unclassified sequences</taxon>
        <taxon>metagenomes</taxon>
        <taxon>ecological metagenomes</taxon>
    </lineage>
</organism>
<dbReference type="AlphaFoldDB" id="X0S8G8"/>
<reference evidence="1" key="1">
    <citation type="journal article" date="2014" name="Front. Microbiol.">
        <title>High frequency of phylogenetically diverse reductive dehalogenase-homologous genes in deep subseafloor sedimentary metagenomes.</title>
        <authorList>
            <person name="Kawai M."/>
            <person name="Futagami T."/>
            <person name="Toyoda A."/>
            <person name="Takaki Y."/>
            <person name="Nishi S."/>
            <person name="Hori S."/>
            <person name="Arai W."/>
            <person name="Tsubouchi T."/>
            <person name="Morono Y."/>
            <person name="Uchiyama I."/>
            <person name="Ito T."/>
            <person name="Fujiyama A."/>
            <person name="Inagaki F."/>
            <person name="Takami H."/>
        </authorList>
    </citation>
    <scope>NUCLEOTIDE SEQUENCE</scope>
    <source>
        <strain evidence="1">Expedition CK06-06</strain>
    </source>
</reference>
<feature type="non-terminal residue" evidence="1">
    <location>
        <position position="1"/>
    </location>
</feature>
<dbReference type="EMBL" id="BARS01001468">
    <property type="protein sequence ID" value="GAF72232.1"/>
    <property type="molecule type" value="Genomic_DNA"/>
</dbReference>
<gene>
    <name evidence="1" type="ORF">S01H1_02875</name>
</gene>
<evidence type="ECO:0000313" key="1">
    <source>
        <dbReference type="EMBL" id="GAF72232.1"/>
    </source>
</evidence>